<dbReference type="Proteomes" id="UP000298030">
    <property type="component" value="Unassembled WGS sequence"/>
</dbReference>
<organism evidence="1 2">
    <name type="scientific">Coprinellus micaceus</name>
    <name type="common">Glistening ink-cap mushroom</name>
    <name type="synonym">Coprinus micaceus</name>
    <dbReference type="NCBI Taxonomy" id="71717"/>
    <lineage>
        <taxon>Eukaryota</taxon>
        <taxon>Fungi</taxon>
        <taxon>Dikarya</taxon>
        <taxon>Basidiomycota</taxon>
        <taxon>Agaricomycotina</taxon>
        <taxon>Agaricomycetes</taxon>
        <taxon>Agaricomycetidae</taxon>
        <taxon>Agaricales</taxon>
        <taxon>Agaricineae</taxon>
        <taxon>Psathyrellaceae</taxon>
        <taxon>Coprinellus</taxon>
    </lineage>
</organism>
<reference evidence="1 2" key="1">
    <citation type="journal article" date="2019" name="Nat. Ecol. Evol.">
        <title>Megaphylogeny resolves global patterns of mushroom evolution.</title>
        <authorList>
            <person name="Varga T."/>
            <person name="Krizsan K."/>
            <person name="Foldi C."/>
            <person name="Dima B."/>
            <person name="Sanchez-Garcia M."/>
            <person name="Sanchez-Ramirez S."/>
            <person name="Szollosi G.J."/>
            <person name="Szarkandi J.G."/>
            <person name="Papp V."/>
            <person name="Albert L."/>
            <person name="Andreopoulos W."/>
            <person name="Angelini C."/>
            <person name="Antonin V."/>
            <person name="Barry K.W."/>
            <person name="Bougher N.L."/>
            <person name="Buchanan P."/>
            <person name="Buyck B."/>
            <person name="Bense V."/>
            <person name="Catcheside P."/>
            <person name="Chovatia M."/>
            <person name="Cooper J."/>
            <person name="Damon W."/>
            <person name="Desjardin D."/>
            <person name="Finy P."/>
            <person name="Geml J."/>
            <person name="Haridas S."/>
            <person name="Hughes K."/>
            <person name="Justo A."/>
            <person name="Karasinski D."/>
            <person name="Kautmanova I."/>
            <person name="Kiss B."/>
            <person name="Kocsube S."/>
            <person name="Kotiranta H."/>
            <person name="LaButti K.M."/>
            <person name="Lechner B.E."/>
            <person name="Liimatainen K."/>
            <person name="Lipzen A."/>
            <person name="Lukacs Z."/>
            <person name="Mihaltcheva S."/>
            <person name="Morgado L.N."/>
            <person name="Niskanen T."/>
            <person name="Noordeloos M.E."/>
            <person name="Ohm R.A."/>
            <person name="Ortiz-Santana B."/>
            <person name="Ovrebo C."/>
            <person name="Racz N."/>
            <person name="Riley R."/>
            <person name="Savchenko A."/>
            <person name="Shiryaev A."/>
            <person name="Soop K."/>
            <person name="Spirin V."/>
            <person name="Szebenyi C."/>
            <person name="Tomsovsky M."/>
            <person name="Tulloss R.E."/>
            <person name="Uehling J."/>
            <person name="Grigoriev I.V."/>
            <person name="Vagvolgyi C."/>
            <person name="Papp T."/>
            <person name="Martin F.M."/>
            <person name="Miettinen O."/>
            <person name="Hibbett D.S."/>
            <person name="Nagy L.G."/>
        </authorList>
    </citation>
    <scope>NUCLEOTIDE SEQUENCE [LARGE SCALE GENOMIC DNA]</scope>
    <source>
        <strain evidence="1 2">FP101781</strain>
    </source>
</reference>
<name>A0A4Y7TVT2_COPMI</name>
<accession>A0A4Y7TVT2</accession>
<protein>
    <submittedName>
        <fullName evidence="1">Uncharacterized protein</fullName>
    </submittedName>
</protein>
<comment type="caution">
    <text evidence="1">The sequence shown here is derived from an EMBL/GenBank/DDBJ whole genome shotgun (WGS) entry which is preliminary data.</text>
</comment>
<keyword evidence="2" id="KW-1185">Reference proteome</keyword>
<dbReference type="AlphaFoldDB" id="A0A4Y7TVT2"/>
<proteinExistence type="predicted"/>
<sequence>MFTHFKNTTTARGLSTTSLLWPRKSHNVPEASSNGSLPLRSIGIPRSYTFRRALWPREYVHSLIARGMIHVLGHKYVTNLAVGRGICIVSFEILTCFF</sequence>
<evidence type="ECO:0000313" key="2">
    <source>
        <dbReference type="Proteomes" id="UP000298030"/>
    </source>
</evidence>
<dbReference type="EMBL" id="QPFP01000003">
    <property type="protein sequence ID" value="TEB37998.1"/>
    <property type="molecule type" value="Genomic_DNA"/>
</dbReference>
<evidence type="ECO:0000313" key="1">
    <source>
        <dbReference type="EMBL" id="TEB37998.1"/>
    </source>
</evidence>
<gene>
    <name evidence="1" type="ORF">FA13DRAFT_1725620</name>
</gene>